<evidence type="ECO:0000313" key="2">
    <source>
        <dbReference type="Proteomes" id="UP000588158"/>
    </source>
</evidence>
<dbReference type="Proteomes" id="UP000588158">
    <property type="component" value="Unassembled WGS sequence"/>
</dbReference>
<proteinExistence type="predicted"/>
<accession>A0A841A719</accession>
<dbReference type="EMBL" id="JACHLZ010000001">
    <property type="protein sequence ID" value="MBB5830969.1"/>
    <property type="molecule type" value="Genomic_DNA"/>
</dbReference>
<organism evidence="1 2">
    <name type="scientific">Brachybacterium aquaticum</name>
    <dbReference type="NCBI Taxonomy" id="1432564"/>
    <lineage>
        <taxon>Bacteria</taxon>
        <taxon>Bacillati</taxon>
        <taxon>Actinomycetota</taxon>
        <taxon>Actinomycetes</taxon>
        <taxon>Micrococcales</taxon>
        <taxon>Dermabacteraceae</taxon>
        <taxon>Brachybacterium</taxon>
    </lineage>
</organism>
<evidence type="ECO:0000313" key="1">
    <source>
        <dbReference type="EMBL" id="MBB5830969.1"/>
    </source>
</evidence>
<keyword evidence="2" id="KW-1185">Reference proteome</keyword>
<reference evidence="1 2" key="1">
    <citation type="submission" date="2020-08" db="EMBL/GenBank/DDBJ databases">
        <title>Sequencing the genomes of 1000 actinobacteria strains.</title>
        <authorList>
            <person name="Klenk H.-P."/>
        </authorList>
    </citation>
    <scope>NUCLEOTIDE SEQUENCE [LARGE SCALE GENOMIC DNA]</scope>
    <source>
        <strain evidence="1 2">DSM 28796</strain>
    </source>
</reference>
<gene>
    <name evidence="1" type="ORF">HNR70_000782</name>
</gene>
<sequence>MSDRTPCPACGGDPLPGALAYQHRTSCRIYAADTATIAADHERRSGVRPPTNAEREILRHERYVEPEGDLDLAIRFSHVGGVHRRRPVLVDGTGREVADAEREVDDE</sequence>
<dbReference type="AlphaFoldDB" id="A0A841A719"/>
<name>A0A841A719_9MICO</name>
<comment type="caution">
    <text evidence="1">The sequence shown here is derived from an EMBL/GenBank/DDBJ whole genome shotgun (WGS) entry which is preliminary data.</text>
</comment>
<protein>
    <submittedName>
        <fullName evidence="1">Uncharacterized protein</fullName>
    </submittedName>
</protein>
<dbReference type="RefSeq" id="WP_184324507.1">
    <property type="nucleotide sequence ID" value="NZ_JACHLZ010000001.1"/>
</dbReference>